<protein>
    <submittedName>
        <fullName evidence="2">Uncharacterized protein</fullName>
    </submittedName>
</protein>
<reference evidence="2 3" key="1">
    <citation type="submission" date="2024-05" db="EMBL/GenBank/DDBJ databases">
        <authorList>
            <person name="Wallberg A."/>
        </authorList>
    </citation>
    <scope>NUCLEOTIDE SEQUENCE [LARGE SCALE GENOMIC DNA]</scope>
</reference>
<gene>
    <name evidence="2" type="ORF">MNOR_LOCUS37951</name>
</gene>
<feature type="non-terminal residue" evidence="2">
    <location>
        <position position="1"/>
    </location>
</feature>
<dbReference type="EMBL" id="CAXKWB010081236">
    <property type="protein sequence ID" value="CAL4205739.1"/>
    <property type="molecule type" value="Genomic_DNA"/>
</dbReference>
<evidence type="ECO:0000256" key="1">
    <source>
        <dbReference type="SAM" id="SignalP"/>
    </source>
</evidence>
<evidence type="ECO:0000313" key="3">
    <source>
        <dbReference type="Proteomes" id="UP001497623"/>
    </source>
</evidence>
<organism evidence="2 3">
    <name type="scientific">Meganyctiphanes norvegica</name>
    <name type="common">Northern krill</name>
    <name type="synonym">Thysanopoda norvegica</name>
    <dbReference type="NCBI Taxonomy" id="48144"/>
    <lineage>
        <taxon>Eukaryota</taxon>
        <taxon>Metazoa</taxon>
        <taxon>Ecdysozoa</taxon>
        <taxon>Arthropoda</taxon>
        <taxon>Crustacea</taxon>
        <taxon>Multicrustacea</taxon>
        <taxon>Malacostraca</taxon>
        <taxon>Eumalacostraca</taxon>
        <taxon>Eucarida</taxon>
        <taxon>Euphausiacea</taxon>
        <taxon>Euphausiidae</taxon>
        <taxon>Meganyctiphanes</taxon>
    </lineage>
</organism>
<evidence type="ECO:0000313" key="2">
    <source>
        <dbReference type="EMBL" id="CAL4205739.1"/>
    </source>
</evidence>
<proteinExistence type="predicted"/>
<feature type="signal peptide" evidence="1">
    <location>
        <begin position="1"/>
        <end position="33"/>
    </location>
</feature>
<feature type="chain" id="PRO_5043438796" evidence="1">
    <location>
        <begin position="34"/>
        <end position="112"/>
    </location>
</feature>
<keyword evidence="3" id="KW-1185">Reference proteome</keyword>
<keyword evidence="1" id="KW-0732">Signal</keyword>
<sequence>YRSRHLQDNNIQKKGVMLVKRLLICVVVMWTSAAPGPDVNVNVDINVNGCCDGDGTDAPDGVTEGIRVCGEGDCGGAQCHSGFGPDDCPNYITSYTDCVCFAFGEICCTPIF</sequence>
<dbReference type="AlphaFoldDB" id="A0AAV2SLJ6"/>
<accession>A0AAV2SLJ6</accession>
<comment type="caution">
    <text evidence="2">The sequence shown here is derived from an EMBL/GenBank/DDBJ whole genome shotgun (WGS) entry which is preliminary data.</text>
</comment>
<dbReference type="Proteomes" id="UP001497623">
    <property type="component" value="Unassembled WGS sequence"/>
</dbReference>
<name>A0AAV2SLJ6_MEGNR</name>